<dbReference type="Proteomes" id="UP000019141">
    <property type="component" value="Unassembled WGS sequence"/>
</dbReference>
<dbReference type="PATRIC" id="fig|1429438.4.peg.7233"/>
<keyword evidence="2" id="KW-1185">Reference proteome</keyword>
<evidence type="ECO:0000313" key="2">
    <source>
        <dbReference type="Proteomes" id="UP000019141"/>
    </source>
</evidence>
<reference evidence="1 2" key="1">
    <citation type="journal article" date="2014" name="Nature">
        <title>An environmental bacterial taxon with a large and distinct metabolic repertoire.</title>
        <authorList>
            <person name="Wilson M.C."/>
            <person name="Mori T."/>
            <person name="Ruckert C."/>
            <person name="Uria A.R."/>
            <person name="Helf M.J."/>
            <person name="Takada K."/>
            <person name="Gernert C."/>
            <person name="Steffens U.A."/>
            <person name="Heycke N."/>
            <person name="Schmitt S."/>
            <person name="Rinke C."/>
            <person name="Helfrich E.J."/>
            <person name="Brachmann A.O."/>
            <person name="Gurgui C."/>
            <person name="Wakimoto T."/>
            <person name="Kracht M."/>
            <person name="Crusemann M."/>
            <person name="Hentschel U."/>
            <person name="Abe I."/>
            <person name="Matsunaga S."/>
            <person name="Kalinowski J."/>
            <person name="Takeyama H."/>
            <person name="Piel J."/>
        </authorList>
    </citation>
    <scope>NUCLEOTIDE SEQUENCE [LARGE SCALE GENOMIC DNA]</scope>
    <source>
        <strain evidence="2">TSY1</strain>
    </source>
</reference>
<accession>W4L665</accession>
<dbReference type="HOGENOM" id="CLU_130316_0_0_7"/>
<comment type="caution">
    <text evidence="1">The sequence shown here is derived from an EMBL/GenBank/DDBJ whole genome shotgun (WGS) entry which is preliminary data.</text>
</comment>
<name>W4L665_ENTF1</name>
<dbReference type="EMBL" id="AZHW01001207">
    <property type="protein sequence ID" value="ETW93593.1"/>
    <property type="molecule type" value="Genomic_DNA"/>
</dbReference>
<gene>
    <name evidence="1" type="ORF">ETSY1_38540</name>
</gene>
<proteinExistence type="predicted"/>
<dbReference type="AlphaFoldDB" id="W4L665"/>
<organism evidence="1 2">
    <name type="scientific">Entotheonella factor</name>
    <dbReference type="NCBI Taxonomy" id="1429438"/>
    <lineage>
        <taxon>Bacteria</taxon>
        <taxon>Pseudomonadati</taxon>
        <taxon>Nitrospinota/Tectimicrobiota group</taxon>
        <taxon>Candidatus Tectimicrobiota</taxon>
        <taxon>Candidatus Entotheonellia</taxon>
        <taxon>Candidatus Entotheonellales</taxon>
        <taxon>Candidatus Entotheonellaceae</taxon>
        <taxon>Candidatus Entotheonella</taxon>
    </lineage>
</organism>
<sequence>MSPMPKKCLIDTNVPITANRALDPKQIPDELIGCVEACVNAIEYIVKKGGLVIDSGNEIFDEYRRQLSMKGQPGVGDKFMKWVHDNGWNGLKADRVEITKNGASYDEFPDHIGLTHFDNSDRKFIAVSNAHPDKPPILQATDSKWWGWKDDLDDVGITVYFLCPEYIKAKFAEKIGM</sequence>
<protein>
    <submittedName>
        <fullName evidence="1">Uncharacterized protein</fullName>
    </submittedName>
</protein>
<evidence type="ECO:0000313" key="1">
    <source>
        <dbReference type="EMBL" id="ETW93593.1"/>
    </source>
</evidence>